<dbReference type="Gene3D" id="3.40.630.40">
    <property type="entry name" value="Zn-dependent exopeptidases"/>
    <property type="match status" value="1"/>
</dbReference>
<accession>A0A380BKF3</accession>
<dbReference type="Proteomes" id="UP000254893">
    <property type="component" value="Unassembled WGS sequence"/>
</dbReference>
<dbReference type="InterPro" id="IPR007709">
    <property type="entry name" value="N-FG_amidohydro"/>
</dbReference>
<dbReference type="RefSeq" id="WP_115169429.1">
    <property type="nucleotide sequence ID" value="NZ_UGYW01000002.1"/>
</dbReference>
<sequence length="256" mass="29874">MDITYTLKKKDGPVWAFAVHDGHEVHDDLQQLLQLSSSERLREEDPYTGLLTAIDTNQFIVNTSRFQVDLNRPLENAIYLHPDQAWGLQVWKTRPEEEQILNMQNAYHSILSEIGLLIEETIRQYGYFIIYDIHSYNSKRSGPDEITDTLTNPQINIGTIHNDPKWRPLINTFISYIETQEIDGQQIDIRENIKFSGGNLSKWINERYGAYGCVLSIEFRKDFMNEWTGELYPERLEELRQLLEHSVAIMAPDQIS</sequence>
<keyword evidence="1" id="KW-0378">Hydrolase</keyword>
<name>A0A380BKF3_SPHSI</name>
<dbReference type="Pfam" id="PF05013">
    <property type="entry name" value="FGase"/>
    <property type="match status" value="1"/>
</dbReference>
<organism evidence="1 2">
    <name type="scientific">Sphingobacterium spiritivorum</name>
    <name type="common">Flavobacterium spiritivorum</name>
    <dbReference type="NCBI Taxonomy" id="258"/>
    <lineage>
        <taxon>Bacteria</taxon>
        <taxon>Pseudomonadati</taxon>
        <taxon>Bacteroidota</taxon>
        <taxon>Sphingobacteriia</taxon>
        <taxon>Sphingobacteriales</taxon>
        <taxon>Sphingobacteriaceae</taxon>
        <taxon>Sphingobacterium</taxon>
    </lineage>
</organism>
<dbReference type="EMBL" id="UGYW01000002">
    <property type="protein sequence ID" value="SUJ02679.1"/>
    <property type="molecule type" value="Genomic_DNA"/>
</dbReference>
<gene>
    <name evidence="1" type="ORF">NCTC11388_01158</name>
</gene>
<proteinExistence type="predicted"/>
<evidence type="ECO:0000313" key="1">
    <source>
        <dbReference type="EMBL" id="SUJ02679.1"/>
    </source>
</evidence>
<protein>
    <submittedName>
        <fullName evidence="1">N-formylglutamate amidohydrolase</fullName>
    </submittedName>
</protein>
<dbReference type="SUPFAM" id="SSF53187">
    <property type="entry name" value="Zn-dependent exopeptidases"/>
    <property type="match status" value="1"/>
</dbReference>
<dbReference type="AlphaFoldDB" id="A0A380BKF3"/>
<reference evidence="1 2" key="1">
    <citation type="submission" date="2018-06" db="EMBL/GenBank/DDBJ databases">
        <authorList>
            <consortium name="Pathogen Informatics"/>
            <person name="Doyle S."/>
        </authorList>
    </citation>
    <scope>NUCLEOTIDE SEQUENCE [LARGE SCALE GENOMIC DNA]</scope>
    <source>
        <strain evidence="1 2">NCTC11388</strain>
    </source>
</reference>
<evidence type="ECO:0000313" key="2">
    <source>
        <dbReference type="Proteomes" id="UP000254893"/>
    </source>
</evidence>
<dbReference type="GO" id="GO:0016787">
    <property type="term" value="F:hydrolase activity"/>
    <property type="evidence" value="ECO:0007669"/>
    <property type="project" value="UniProtKB-KW"/>
</dbReference>